<sequence>MRTSALAAPRAFALSIGSGFVKVPLEMGLADGLNKKKSIFDVTVRKFFNNQFILGKKAPYGGAMLLYFLSVGAKGNSLNNEAVDASK</sequence>
<evidence type="ECO:0000313" key="2">
    <source>
        <dbReference type="Proteomes" id="UP000297322"/>
    </source>
</evidence>
<dbReference type="RefSeq" id="WP_135196969.1">
    <property type="nucleotide sequence ID" value="NZ_SPVI01000024.1"/>
</dbReference>
<comment type="caution">
    <text evidence="1">The sequence shown here is derived from an EMBL/GenBank/DDBJ whole genome shotgun (WGS) entry which is preliminary data.</text>
</comment>
<dbReference type="AlphaFoldDB" id="A0A4Y9T7K3"/>
<dbReference type="EMBL" id="SPVI01000024">
    <property type="protein sequence ID" value="TFW40264.1"/>
    <property type="molecule type" value="Genomic_DNA"/>
</dbReference>
<gene>
    <name evidence="1" type="ORF">E4T65_27050</name>
</gene>
<proteinExistence type="predicted"/>
<accession>A0A4Y9T7K3</accession>
<evidence type="ECO:0000313" key="1">
    <source>
        <dbReference type="EMBL" id="TFW40264.1"/>
    </source>
</evidence>
<protein>
    <submittedName>
        <fullName evidence="1">Uncharacterized protein</fullName>
    </submittedName>
</protein>
<name>A0A4Y9T7K3_PSEFL</name>
<reference evidence="1 2" key="1">
    <citation type="submission" date="2019-03" db="EMBL/GenBank/DDBJ databases">
        <title>Biocontrol and xenobiotic degradation properties of endophytic Pseudomonas fluorescens strain BRZ63.</title>
        <authorList>
            <person name="Chlebek D.A."/>
            <person name="Pinski A."/>
            <person name="Zur J.P."/>
            <person name="Michalska J."/>
            <person name="Hupert-Kocurek K.T."/>
        </authorList>
    </citation>
    <scope>NUCLEOTIDE SEQUENCE [LARGE SCALE GENOMIC DNA]</scope>
    <source>
        <strain evidence="1 2">BRZ63</strain>
    </source>
</reference>
<organism evidence="1 2">
    <name type="scientific">Pseudomonas fluorescens</name>
    <dbReference type="NCBI Taxonomy" id="294"/>
    <lineage>
        <taxon>Bacteria</taxon>
        <taxon>Pseudomonadati</taxon>
        <taxon>Pseudomonadota</taxon>
        <taxon>Gammaproteobacteria</taxon>
        <taxon>Pseudomonadales</taxon>
        <taxon>Pseudomonadaceae</taxon>
        <taxon>Pseudomonas</taxon>
    </lineage>
</organism>
<dbReference type="Proteomes" id="UP000297322">
    <property type="component" value="Unassembled WGS sequence"/>
</dbReference>